<evidence type="ECO:0000256" key="1">
    <source>
        <dbReference type="SAM" id="MobiDB-lite"/>
    </source>
</evidence>
<dbReference type="EMBL" id="KN834766">
    <property type="protein sequence ID" value="KIK62771.1"/>
    <property type="molecule type" value="Genomic_DNA"/>
</dbReference>
<feature type="compositionally biased region" description="Polar residues" evidence="1">
    <location>
        <begin position="1"/>
        <end position="10"/>
    </location>
</feature>
<dbReference type="AlphaFoldDB" id="A0A0D0C3P8"/>
<gene>
    <name evidence="2" type="ORF">GYMLUDRAFT_58039</name>
</gene>
<organism evidence="2 3">
    <name type="scientific">Collybiopsis luxurians FD-317 M1</name>
    <dbReference type="NCBI Taxonomy" id="944289"/>
    <lineage>
        <taxon>Eukaryota</taxon>
        <taxon>Fungi</taxon>
        <taxon>Dikarya</taxon>
        <taxon>Basidiomycota</taxon>
        <taxon>Agaricomycotina</taxon>
        <taxon>Agaricomycetes</taxon>
        <taxon>Agaricomycetidae</taxon>
        <taxon>Agaricales</taxon>
        <taxon>Marasmiineae</taxon>
        <taxon>Omphalotaceae</taxon>
        <taxon>Collybiopsis</taxon>
        <taxon>Collybiopsis luxurians</taxon>
    </lineage>
</organism>
<evidence type="ECO:0000313" key="3">
    <source>
        <dbReference type="Proteomes" id="UP000053593"/>
    </source>
</evidence>
<sequence length="232" mass="26508">MFSSHSNNIESSYDGDYDYDSSYELETSYMPQPSIQPPSPLSLSMITESKLTKDDLQHSYTSSPSTSASSRGYGRNRRDYKRRNRNAAYRYGYDEEEDDMCIQSSDEGYDSFDTHARLTRHHTRRARSTSPPPHSPIFPYSLTSLTSSPSLTTPCPPSPSRASHTDIRETEVSLESRATRDIDMHPPNDSPKSSRNENFRRQWLSLSLQVQFGMFRARRRMRGIVGKGVPKC</sequence>
<proteinExistence type="predicted"/>
<feature type="compositionally biased region" description="Low complexity" evidence="1">
    <location>
        <begin position="59"/>
        <end position="73"/>
    </location>
</feature>
<feature type="region of interest" description="Disordered" evidence="1">
    <location>
        <begin position="119"/>
        <end position="197"/>
    </location>
</feature>
<feature type="compositionally biased region" description="Basic and acidic residues" evidence="1">
    <location>
        <begin position="177"/>
        <end position="197"/>
    </location>
</feature>
<reference evidence="2 3" key="1">
    <citation type="submission" date="2014-04" db="EMBL/GenBank/DDBJ databases">
        <title>Evolutionary Origins and Diversification of the Mycorrhizal Mutualists.</title>
        <authorList>
            <consortium name="DOE Joint Genome Institute"/>
            <consortium name="Mycorrhizal Genomics Consortium"/>
            <person name="Kohler A."/>
            <person name="Kuo A."/>
            <person name="Nagy L.G."/>
            <person name="Floudas D."/>
            <person name="Copeland A."/>
            <person name="Barry K.W."/>
            <person name="Cichocki N."/>
            <person name="Veneault-Fourrey C."/>
            <person name="LaButti K."/>
            <person name="Lindquist E.A."/>
            <person name="Lipzen A."/>
            <person name="Lundell T."/>
            <person name="Morin E."/>
            <person name="Murat C."/>
            <person name="Riley R."/>
            <person name="Ohm R."/>
            <person name="Sun H."/>
            <person name="Tunlid A."/>
            <person name="Henrissat B."/>
            <person name="Grigoriev I.V."/>
            <person name="Hibbett D.S."/>
            <person name="Martin F."/>
        </authorList>
    </citation>
    <scope>NUCLEOTIDE SEQUENCE [LARGE SCALE GENOMIC DNA]</scope>
    <source>
        <strain evidence="2 3">FD-317 M1</strain>
    </source>
</reference>
<dbReference type="HOGENOM" id="CLU_1120281_0_0_1"/>
<feature type="compositionally biased region" description="Acidic residues" evidence="1">
    <location>
        <begin position="13"/>
        <end position="23"/>
    </location>
</feature>
<dbReference type="Proteomes" id="UP000053593">
    <property type="component" value="Unassembled WGS sequence"/>
</dbReference>
<protein>
    <submittedName>
        <fullName evidence="2">Uncharacterized protein</fullName>
    </submittedName>
</protein>
<accession>A0A0D0C3P8</accession>
<name>A0A0D0C3P8_9AGAR</name>
<feature type="compositionally biased region" description="Low complexity" evidence="1">
    <location>
        <begin position="141"/>
        <end position="153"/>
    </location>
</feature>
<keyword evidence="3" id="KW-1185">Reference proteome</keyword>
<feature type="region of interest" description="Disordered" evidence="1">
    <location>
        <begin position="1"/>
        <end position="81"/>
    </location>
</feature>
<evidence type="ECO:0000313" key="2">
    <source>
        <dbReference type="EMBL" id="KIK62771.1"/>
    </source>
</evidence>